<sequence>MIRAMPASAHPMRPDRRHWLLATGAALAGCAAPGPSPGPDDGSVDGSAWARACAVDGLAPAGPWTHRRYGNRRPTDYRATEHGGRPALHARSAAGNSLMRLPLKAADLPPGARLRFSWWADALLEQADMKDPQADDAVARVMLSFDGDRQTWSRRDHMLSELAQLMTGEPLPYATLMYVWDNRYPVGTVIENPHTRRIRKLVVQQGPQQLGRWVEHERDVRADYLAAFERPPGPLTALGLMTDANNLATTAEAWYGPLVLRESALITR</sequence>
<gene>
    <name evidence="2" type="ORF">DY262_07245</name>
</gene>
<dbReference type="PROSITE" id="PS51257">
    <property type="entry name" value="PROKAR_LIPOPROTEIN"/>
    <property type="match status" value="1"/>
</dbReference>
<dbReference type="Pfam" id="PF11249">
    <property type="entry name" value="DUF3047"/>
    <property type="match status" value="1"/>
</dbReference>
<accession>A0A372ELG9</accession>
<dbReference type="AlphaFoldDB" id="A0A372ELG9"/>
<evidence type="ECO:0000256" key="1">
    <source>
        <dbReference type="SAM" id="MobiDB-lite"/>
    </source>
</evidence>
<evidence type="ECO:0000313" key="3">
    <source>
        <dbReference type="Proteomes" id="UP000261931"/>
    </source>
</evidence>
<dbReference type="InterPro" id="IPR006311">
    <property type="entry name" value="TAT_signal"/>
</dbReference>
<reference evidence="2 3" key="1">
    <citation type="submission" date="2018-08" db="EMBL/GenBank/DDBJ databases">
        <title>Hydrogenophaga sp. LA-38 isolated from sludge.</title>
        <authorList>
            <person name="Im W.-T."/>
        </authorList>
    </citation>
    <scope>NUCLEOTIDE SEQUENCE [LARGE SCALE GENOMIC DNA]</scope>
    <source>
        <strain evidence="2 3">LA-38</strain>
    </source>
</reference>
<dbReference type="InterPro" id="IPR021409">
    <property type="entry name" value="DUF3047"/>
</dbReference>
<feature type="region of interest" description="Disordered" evidence="1">
    <location>
        <begin position="64"/>
        <end position="83"/>
    </location>
</feature>
<feature type="compositionally biased region" description="Basic and acidic residues" evidence="1">
    <location>
        <begin position="73"/>
        <end position="83"/>
    </location>
</feature>
<keyword evidence="3" id="KW-1185">Reference proteome</keyword>
<dbReference type="Proteomes" id="UP000261931">
    <property type="component" value="Unassembled WGS sequence"/>
</dbReference>
<dbReference type="PROSITE" id="PS51318">
    <property type="entry name" value="TAT"/>
    <property type="match status" value="1"/>
</dbReference>
<name>A0A372ELG9_9BURK</name>
<dbReference type="EMBL" id="QVLS01000003">
    <property type="protein sequence ID" value="RFP80227.1"/>
    <property type="molecule type" value="Genomic_DNA"/>
</dbReference>
<comment type="caution">
    <text evidence="2">The sequence shown here is derived from an EMBL/GenBank/DDBJ whole genome shotgun (WGS) entry which is preliminary data.</text>
</comment>
<protein>
    <submittedName>
        <fullName evidence="2">DUF3047 domain-containing protein</fullName>
    </submittedName>
</protein>
<proteinExistence type="predicted"/>
<organism evidence="2 3">
    <name type="scientific">Hydrogenophaga borbori</name>
    <dbReference type="NCBI Taxonomy" id="2294117"/>
    <lineage>
        <taxon>Bacteria</taxon>
        <taxon>Pseudomonadati</taxon>
        <taxon>Pseudomonadota</taxon>
        <taxon>Betaproteobacteria</taxon>
        <taxon>Burkholderiales</taxon>
        <taxon>Comamonadaceae</taxon>
        <taxon>Hydrogenophaga</taxon>
    </lineage>
</organism>
<evidence type="ECO:0000313" key="2">
    <source>
        <dbReference type="EMBL" id="RFP80227.1"/>
    </source>
</evidence>